<evidence type="ECO:0000313" key="2">
    <source>
        <dbReference type="EMBL" id="RRR73422.1"/>
    </source>
</evidence>
<evidence type="ECO:0000259" key="1">
    <source>
        <dbReference type="Pfam" id="PF12867"/>
    </source>
</evidence>
<dbReference type="PANTHER" id="PTHR33746">
    <property type="entry name" value="RUBRERYTHRIN"/>
    <property type="match status" value="1"/>
</dbReference>
<evidence type="ECO:0000313" key="3">
    <source>
        <dbReference type="Proteomes" id="UP000280307"/>
    </source>
</evidence>
<feature type="domain" description="DinB-like" evidence="1">
    <location>
        <begin position="166"/>
        <end position="299"/>
    </location>
</feature>
<protein>
    <submittedName>
        <fullName evidence="2">Rubredoxin-type Fe(Cys)4 protein</fullName>
    </submittedName>
</protein>
<proteinExistence type="predicted"/>
<accession>A0A426U1U4</accession>
<dbReference type="SUPFAM" id="SSF109854">
    <property type="entry name" value="DinB/YfiT-like putative metalloenzymes"/>
    <property type="match status" value="1"/>
</dbReference>
<dbReference type="AlphaFoldDB" id="A0A426U1U4"/>
<organism evidence="2 3">
    <name type="scientific">Candidatus Viridilinea halotolerans</name>
    <dbReference type="NCBI Taxonomy" id="2491704"/>
    <lineage>
        <taxon>Bacteria</taxon>
        <taxon>Bacillati</taxon>
        <taxon>Chloroflexota</taxon>
        <taxon>Chloroflexia</taxon>
        <taxon>Chloroflexales</taxon>
        <taxon>Chloroflexineae</taxon>
        <taxon>Oscillochloridaceae</taxon>
        <taxon>Candidatus Viridilinea</taxon>
    </lineage>
</organism>
<gene>
    <name evidence="2" type="ORF">EI684_08770</name>
</gene>
<dbReference type="Pfam" id="PF12867">
    <property type="entry name" value="DinB_2"/>
    <property type="match status" value="1"/>
</dbReference>
<dbReference type="PANTHER" id="PTHR33746:SF4">
    <property type="entry name" value="RUBRERYTHRIN"/>
    <property type="match status" value="1"/>
</dbReference>
<dbReference type="InterPro" id="IPR052753">
    <property type="entry name" value="Rbr2/Nigerythrin"/>
</dbReference>
<dbReference type="InterPro" id="IPR024775">
    <property type="entry name" value="DinB-like"/>
</dbReference>
<dbReference type="Gene3D" id="1.20.120.450">
    <property type="entry name" value="dinb family like domain"/>
    <property type="match status" value="1"/>
</dbReference>
<dbReference type="Proteomes" id="UP000280307">
    <property type="component" value="Unassembled WGS sequence"/>
</dbReference>
<name>A0A426U1U4_9CHLR</name>
<reference evidence="2 3" key="1">
    <citation type="submission" date="2018-12" db="EMBL/GenBank/DDBJ databases">
        <title>Genome Sequence of Candidatus Viridilinea halotolerans isolated from saline sulfide-rich spring.</title>
        <authorList>
            <person name="Grouzdev D.S."/>
            <person name="Burganskaya E.I."/>
            <person name="Krutkina M.S."/>
            <person name="Sukhacheva M.V."/>
            <person name="Gorlenko V.M."/>
        </authorList>
    </citation>
    <scope>NUCLEOTIDE SEQUENCE [LARGE SCALE GENOMIC DNA]</scope>
    <source>
        <strain evidence="2">Chok-6</strain>
    </source>
</reference>
<sequence length="332" mass="36930">MSLDEHEYRRLLCSMSLGYTAYHVWSLQARRERKFNIARLLAAASSVKRIRAELSFRALGEVSNSQENIARALAGLEPESIATGPVTGTGAISRELLSRAARALTENRDLLATELDDLFVCTGCGELIEGEVDACVVCGTVREGFHTFRAAESMGTLGPTSIMRRLEQSIETIKALISDIDEQLLAVRAVGGYSIKELLGHLADTDEVFRERAWLILEMDEPRLPAAHPPKLAKAEIYRAHAVGDLFEHFQASRQQTLGLMRGLTAAAWRRTGNHPIFGVVPLTHQGNWVIEHERIHLVEMAQLRHDLLHQHDQFNPPVLPPNLVAEILEGE</sequence>
<comment type="caution">
    <text evidence="2">The sequence shown here is derived from an EMBL/GenBank/DDBJ whole genome shotgun (WGS) entry which is preliminary data.</text>
</comment>
<dbReference type="EMBL" id="RSAS01000340">
    <property type="protein sequence ID" value="RRR73422.1"/>
    <property type="molecule type" value="Genomic_DNA"/>
</dbReference>
<dbReference type="InterPro" id="IPR034660">
    <property type="entry name" value="DinB/YfiT-like"/>
</dbReference>